<dbReference type="Proteomes" id="UP001465976">
    <property type="component" value="Unassembled WGS sequence"/>
</dbReference>
<gene>
    <name evidence="1" type="ORF">V5O48_012145</name>
</gene>
<comment type="caution">
    <text evidence="1">The sequence shown here is derived from an EMBL/GenBank/DDBJ whole genome shotgun (WGS) entry which is preliminary data.</text>
</comment>
<evidence type="ECO:0000313" key="2">
    <source>
        <dbReference type="Proteomes" id="UP001465976"/>
    </source>
</evidence>
<proteinExistence type="predicted"/>
<dbReference type="EMBL" id="JBAHYK010001048">
    <property type="protein sequence ID" value="KAL0569813.1"/>
    <property type="molecule type" value="Genomic_DNA"/>
</dbReference>
<sequence length="97" mass="11040">MTNEHSPLAFNKKFRRDDGSGALIFFALGSHAAKQWEILSSSIAPTIRQIYLEQEIPCYPFDEIDEAPIAGIHYSFEHLPSENEPEDELPYFGNVLK</sequence>
<protein>
    <submittedName>
        <fullName evidence="1">Uncharacterized protein</fullName>
    </submittedName>
</protein>
<keyword evidence="2" id="KW-1185">Reference proteome</keyword>
<evidence type="ECO:0000313" key="1">
    <source>
        <dbReference type="EMBL" id="KAL0569813.1"/>
    </source>
</evidence>
<organism evidence="1 2">
    <name type="scientific">Marasmius crinis-equi</name>
    <dbReference type="NCBI Taxonomy" id="585013"/>
    <lineage>
        <taxon>Eukaryota</taxon>
        <taxon>Fungi</taxon>
        <taxon>Dikarya</taxon>
        <taxon>Basidiomycota</taxon>
        <taxon>Agaricomycotina</taxon>
        <taxon>Agaricomycetes</taxon>
        <taxon>Agaricomycetidae</taxon>
        <taxon>Agaricales</taxon>
        <taxon>Marasmiineae</taxon>
        <taxon>Marasmiaceae</taxon>
        <taxon>Marasmius</taxon>
    </lineage>
</organism>
<accession>A0ABR3F3K2</accession>
<name>A0ABR3F3K2_9AGAR</name>
<reference evidence="1 2" key="1">
    <citation type="submission" date="2024-02" db="EMBL/GenBank/DDBJ databases">
        <title>A draft genome for the cacao thread blight pathogen Marasmius crinis-equi.</title>
        <authorList>
            <person name="Cohen S.P."/>
            <person name="Baruah I.K."/>
            <person name="Amoako-Attah I."/>
            <person name="Bukari Y."/>
            <person name="Meinhardt L.W."/>
            <person name="Bailey B.A."/>
        </authorList>
    </citation>
    <scope>NUCLEOTIDE SEQUENCE [LARGE SCALE GENOMIC DNA]</scope>
    <source>
        <strain evidence="1 2">GH-76</strain>
    </source>
</reference>